<dbReference type="HAMAP" id="MF_00359">
    <property type="entry name" value="Ribosomal_eS1"/>
    <property type="match status" value="1"/>
</dbReference>
<dbReference type="InterPro" id="IPR030838">
    <property type="entry name" value="Ribosomal_eS1_arc"/>
</dbReference>
<accession>A0A401HP96</accession>
<dbReference type="Proteomes" id="UP000290527">
    <property type="component" value="Unassembled WGS sequence"/>
</dbReference>
<evidence type="ECO:0000313" key="6">
    <source>
        <dbReference type="Proteomes" id="UP000290527"/>
    </source>
</evidence>
<protein>
    <recommendedName>
        <fullName evidence="3">Small ribosomal subunit protein eS1</fullName>
    </recommendedName>
</protein>
<keyword evidence="6" id="KW-1185">Reference proteome</keyword>
<dbReference type="EMBL" id="BFAX01000001">
    <property type="protein sequence ID" value="GBF36032.1"/>
    <property type="molecule type" value="Genomic_DNA"/>
</dbReference>
<dbReference type="NCBIfam" id="NF003142">
    <property type="entry name" value="PRK04057.1"/>
    <property type="match status" value="1"/>
</dbReference>
<dbReference type="RefSeq" id="WP_131006815.1">
    <property type="nucleotide sequence ID" value="NZ_BFAX01000001.1"/>
</dbReference>
<gene>
    <name evidence="3" type="primary">rps3ae</name>
    <name evidence="5" type="ORF">MHHB_P0257</name>
</gene>
<evidence type="ECO:0000256" key="1">
    <source>
        <dbReference type="ARBA" id="ARBA00022980"/>
    </source>
</evidence>
<dbReference type="GO" id="GO:0006412">
    <property type="term" value="P:translation"/>
    <property type="evidence" value="ECO:0007669"/>
    <property type="project" value="UniProtKB-UniRule"/>
</dbReference>
<evidence type="ECO:0000256" key="3">
    <source>
        <dbReference type="HAMAP-Rule" id="MF_00359"/>
    </source>
</evidence>
<dbReference type="AlphaFoldDB" id="A0A401HP96"/>
<dbReference type="Pfam" id="PF01015">
    <property type="entry name" value="Ribosomal_S3Ae"/>
    <property type="match status" value="1"/>
</dbReference>
<dbReference type="SMART" id="SM01397">
    <property type="entry name" value="Ribosomal_S3Ae"/>
    <property type="match status" value="1"/>
</dbReference>
<evidence type="ECO:0000256" key="2">
    <source>
        <dbReference type="ARBA" id="ARBA00023274"/>
    </source>
</evidence>
<proteinExistence type="inferred from homology"/>
<dbReference type="GO" id="GO:0003735">
    <property type="term" value="F:structural constituent of ribosome"/>
    <property type="evidence" value="ECO:0007669"/>
    <property type="project" value="InterPro"/>
</dbReference>
<evidence type="ECO:0000313" key="5">
    <source>
        <dbReference type="EMBL" id="GBF36032.1"/>
    </source>
</evidence>
<keyword evidence="1 3" id="KW-0689">Ribosomal protein</keyword>
<evidence type="ECO:0000256" key="4">
    <source>
        <dbReference type="RuleBase" id="RU000668"/>
    </source>
</evidence>
<dbReference type="InterPro" id="IPR018281">
    <property type="entry name" value="Ribosomal_eS1_CS"/>
</dbReference>
<dbReference type="GO" id="GO:1990904">
    <property type="term" value="C:ribonucleoprotein complex"/>
    <property type="evidence" value="ECO:0007669"/>
    <property type="project" value="UniProtKB-KW"/>
</dbReference>
<dbReference type="InterPro" id="IPR001593">
    <property type="entry name" value="Ribosomal_eS1"/>
</dbReference>
<dbReference type="PROSITE" id="PS01191">
    <property type="entry name" value="RIBOSOMAL_S3AE"/>
    <property type="match status" value="1"/>
</dbReference>
<dbReference type="GO" id="GO:0005840">
    <property type="term" value="C:ribosome"/>
    <property type="evidence" value="ECO:0007669"/>
    <property type="project" value="UniProtKB-KW"/>
</dbReference>
<comment type="similarity">
    <text evidence="3 4">Belongs to the eukaryotic ribosomal protein eS1 family.</text>
</comment>
<reference evidence="5 6" key="1">
    <citation type="journal article" date="2019" name="Int. J. Syst. Evol. Microbiol.">
        <title>Methanofervidicoccus abyssi gen. nov., sp. nov., a hydrogenotrophic methanogen, isolated from a hydrothermal vent chimney in the Mid-Cayman Spreading Center, the Caribbean Sea.</title>
        <authorList>
            <person name="Sakai S."/>
            <person name="Takaki Y."/>
            <person name="Miyazaki M."/>
            <person name="Ogawara M."/>
            <person name="Yanagawa K."/>
            <person name="Miyazaki J."/>
            <person name="Takai K."/>
        </authorList>
    </citation>
    <scope>NUCLEOTIDE SEQUENCE [LARGE SCALE GENOMIC DNA]</scope>
    <source>
        <strain evidence="5 6">HHB</strain>
    </source>
</reference>
<organism evidence="5 6">
    <name type="scientific">Methanofervidicoccus abyssi</name>
    <dbReference type="NCBI Taxonomy" id="2082189"/>
    <lineage>
        <taxon>Archaea</taxon>
        <taxon>Methanobacteriati</taxon>
        <taxon>Methanobacteriota</taxon>
        <taxon>Methanomada group</taxon>
        <taxon>Methanococci</taxon>
        <taxon>Methanococcales</taxon>
        <taxon>Methanofervidicoccus</taxon>
    </lineage>
</organism>
<sequence length="220" mass="25472">MVRMKARTTTRGKKIAKDTWKTKVWYNIYTPQAFGGVLIGQTPANDPAKVIGRVAEVSLQDLINDPAKHMIRMYFKINGVSGNNATTQFIGHDTTREYIKSLVRRRMSKVTTIIDVRTKDNYKIRVKAMVLTAYRARDRHKTDIRKKTEEIIRETAKNSTFPEFVQAMLLDELNTKIYEECKKIFPIKKVEIYKSEVLEFGETSVASGEENKMLEEKKEE</sequence>
<keyword evidence="2 3" id="KW-0687">Ribonucleoprotein</keyword>
<comment type="caution">
    <text evidence="5">The sequence shown here is derived from an EMBL/GenBank/DDBJ whole genome shotgun (WGS) entry which is preliminary data.</text>
</comment>
<dbReference type="OrthoDB" id="30639at2157"/>
<name>A0A401HP96_9EURY</name>